<evidence type="ECO:0000313" key="2">
    <source>
        <dbReference type="Proteomes" id="UP001053296"/>
    </source>
</evidence>
<protein>
    <submittedName>
        <fullName evidence="1">Uncharacterized protein</fullName>
    </submittedName>
</protein>
<accession>A0ABM9SE90</accession>
<keyword evidence="2" id="KW-1185">Reference proteome</keyword>
<gene>
    <name evidence="1" type="ORF">PSDVSF_12850</name>
</gene>
<dbReference type="EMBL" id="AP024485">
    <property type="protein sequence ID" value="BCS88043.1"/>
    <property type="molecule type" value="Genomic_DNA"/>
</dbReference>
<dbReference type="Proteomes" id="UP001053296">
    <property type="component" value="Chromosome"/>
</dbReference>
<organism evidence="1 2">
    <name type="scientific">Pseudodesulfovibrio sediminis</name>
    <dbReference type="NCBI Taxonomy" id="2810563"/>
    <lineage>
        <taxon>Bacteria</taxon>
        <taxon>Pseudomonadati</taxon>
        <taxon>Thermodesulfobacteriota</taxon>
        <taxon>Desulfovibrionia</taxon>
        <taxon>Desulfovibrionales</taxon>
        <taxon>Desulfovibrionaceae</taxon>
    </lineage>
</organism>
<proteinExistence type="predicted"/>
<name>A0ABM9SE90_9BACT</name>
<dbReference type="RefSeq" id="WP_229595348.1">
    <property type="nucleotide sequence ID" value="NZ_AP024485.1"/>
</dbReference>
<evidence type="ECO:0000313" key="1">
    <source>
        <dbReference type="EMBL" id="BCS88043.1"/>
    </source>
</evidence>
<reference evidence="1" key="1">
    <citation type="journal article" date="2022" name="Arch. Microbiol.">
        <title>Pseudodesulfovibrio sediminis sp. nov., a mesophilic and neutrophilic sulfate-reducing bacterium isolated from sediment of a brackish lake.</title>
        <authorList>
            <person name="Takahashi A."/>
            <person name="Kojima H."/>
            <person name="Watanabe M."/>
            <person name="Fukui M."/>
        </authorList>
    </citation>
    <scope>NUCLEOTIDE SEQUENCE</scope>
    <source>
        <strain evidence="1">SF6</strain>
    </source>
</reference>
<sequence>MAIFKHVWKTCFFDDMYINQPITYEGNKATWIATNSHVFDSLSSANMTKDYSCGQAIRNGVMKAPKLHNTHSIEESLVNDDNRCVIKVLFDPEK</sequence>